<keyword evidence="2" id="KW-1185">Reference proteome</keyword>
<dbReference type="AlphaFoldDB" id="K0Q2T2"/>
<comment type="caution">
    <text evidence="1">The sequence shown here is derived from an EMBL/GenBank/DDBJ whole genome shotgun (WGS) entry which is preliminary data.</text>
</comment>
<proteinExistence type="predicted"/>
<dbReference type="Proteomes" id="UP000009319">
    <property type="component" value="Unassembled WGS sequence"/>
</dbReference>
<gene>
    <name evidence="1" type="ORF">BN77_p11643</name>
</gene>
<dbReference type="STRING" id="1211777.BN77_p11643"/>
<reference evidence="1 2" key="1">
    <citation type="journal article" date="2013" name="Genome Announc.">
        <title>Draft Genome Sequence of Rhizobium mesoamericanum STM3625, a Nitrogen-Fixing Symbiont of Mimosa pudica Isolated in French Guiana (South America).</title>
        <authorList>
            <person name="Moulin L."/>
            <person name="Mornico D."/>
            <person name="Melkonian R."/>
            <person name="Klonowska A."/>
        </authorList>
    </citation>
    <scope>NUCLEOTIDE SEQUENCE [LARGE SCALE GENOMIC DNA]</scope>
    <source>
        <strain evidence="1 2">STM3625</strain>
    </source>
</reference>
<dbReference type="EMBL" id="CANI01000040">
    <property type="protein sequence ID" value="CCM78945.1"/>
    <property type="molecule type" value="Genomic_DNA"/>
</dbReference>
<protein>
    <submittedName>
        <fullName evidence="1">Uncharacterized protein</fullName>
    </submittedName>
</protein>
<name>K0Q2T2_9HYPH</name>
<evidence type="ECO:0000313" key="2">
    <source>
        <dbReference type="Proteomes" id="UP000009319"/>
    </source>
</evidence>
<organism evidence="1 2">
    <name type="scientific">Rhizobium mesoamericanum STM3625</name>
    <dbReference type="NCBI Taxonomy" id="1211777"/>
    <lineage>
        <taxon>Bacteria</taxon>
        <taxon>Pseudomonadati</taxon>
        <taxon>Pseudomonadota</taxon>
        <taxon>Alphaproteobacteria</taxon>
        <taxon>Hyphomicrobiales</taxon>
        <taxon>Rhizobiaceae</taxon>
        <taxon>Rhizobium/Agrobacterium group</taxon>
        <taxon>Rhizobium</taxon>
    </lineage>
</organism>
<sequence length="73" mass="8466">MWRTSPKKELRTVREVRHPPDAVPKSREFLRLKPFDADHVVRSTGLNSSTFTWSAPMSPLCEGCMISRMKSYQ</sequence>
<evidence type="ECO:0000313" key="1">
    <source>
        <dbReference type="EMBL" id="CCM78945.1"/>
    </source>
</evidence>
<dbReference type="HOGENOM" id="CLU_2702283_0_0_5"/>
<accession>K0Q2T2</accession>